<dbReference type="InterPro" id="IPR012675">
    <property type="entry name" value="Beta-grasp_dom_sf"/>
</dbReference>
<dbReference type="Gene3D" id="3.40.50.80">
    <property type="entry name" value="Nucleotide-binding domain of ferredoxin-NADP reductase (FNR) module"/>
    <property type="match status" value="1"/>
</dbReference>
<dbReference type="PRINTS" id="PR00409">
    <property type="entry name" value="PHDIOXRDTASE"/>
</dbReference>
<dbReference type="CDD" id="cd06185">
    <property type="entry name" value="PDR_like"/>
    <property type="match status" value="1"/>
</dbReference>
<keyword evidence="2" id="KW-0285">Flavoprotein</keyword>
<evidence type="ECO:0000313" key="11">
    <source>
        <dbReference type="Proteomes" id="UP001501079"/>
    </source>
</evidence>
<evidence type="ECO:0000256" key="1">
    <source>
        <dbReference type="ARBA" id="ARBA00001974"/>
    </source>
</evidence>
<dbReference type="Gene3D" id="2.40.30.10">
    <property type="entry name" value="Translation factors"/>
    <property type="match status" value="1"/>
</dbReference>
<evidence type="ECO:0000256" key="3">
    <source>
        <dbReference type="ARBA" id="ARBA00022714"/>
    </source>
</evidence>
<gene>
    <name evidence="10" type="ORF">GCM10022287_12800</name>
</gene>
<dbReference type="Pfam" id="PF00111">
    <property type="entry name" value="Fer2"/>
    <property type="match status" value="1"/>
</dbReference>
<sequence>MTAAEPEFDVVLLAASRVAENVLELELGAHDGSPLPDWQPGAHVDLLLAPGLERQYSLIGPAGDGRWRLAVLRERAGRGGSALVHDTLAVGDRLRARAPRNHFALAERGPALFIAGGIGITPFLPMIAAAEAAGLEWQLHYAGRSRAAMAYAEELAARHPSRVSLHISDEGTRLDAAQLLADAAEAQVYCCGPARLLDAVEAAASAAGLPPASVHVERFEPKAHGSEANTAFEVELEFSGLTLTVPPDKSILETADEAGVLVLSSCREGTCGTCETHLVSGEVDHRDSVLSPGEQAENRTMMICVSRAAPGCPRLVLEL</sequence>
<reference evidence="11" key="1">
    <citation type="journal article" date="2019" name="Int. J. Syst. Evol. Microbiol.">
        <title>The Global Catalogue of Microorganisms (GCM) 10K type strain sequencing project: providing services to taxonomists for standard genome sequencing and annotation.</title>
        <authorList>
            <consortium name="The Broad Institute Genomics Platform"/>
            <consortium name="The Broad Institute Genome Sequencing Center for Infectious Disease"/>
            <person name="Wu L."/>
            <person name="Ma J."/>
        </authorList>
    </citation>
    <scope>NUCLEOTIDE SEQUENCE [LARGE SCALE GENOMIC DNA]</scope>
    <source>
        <strain evidence="11">JCM 17591</strain>
    </source>
</reference>
<dbReference type="PROSITE" id="PS00197">
    <property type="entry name" value="2FE2S_FER_1"/>
    <property type="match status" value="1"/>
</dbReference>
<keyword evidence="6" id="KW-0408">Iron</keyword>
<keyword evidence="7" id="KW-0411">Iron-sulfur</keyword>
<keyword evidence="5" id="KW-0560">Oxidoreductase</keyword>
<dbReference type="InterPro" id="IPR006058">
    <property type="entry name" value="2Fe2S_fd_BS"/>
</dbReference>
<accession>A0ABP7ZWR3</accession>
<dbReference type="CDD" id="cd00207">
    <property type="entry name" value="fer2"/>
    <property type="match status" value="1"/>
</dbReference>
<dbReference type="Gene3D" id="3.10.20.30">
    <property type="match status" value="1"/>
</dbReference>
<organism evidence="10 11">
    <name type="scientific">Gryllotalpicola koreensis</name>
    <dbReference type="NCBI Taxonomy" id="993086"/>
    <lineage>
        <taxon>Bacteria</taxon>
        <taxon>Bacillati</taxon>
        <taxon>Actinomycetota</taxon>
        <taxon>Actinomycetes</taxon>
        <taxon>Micrococcales</taxon>
        <taxon>Microbacteriaceae</taxon>
        <taxon>Gryllotalpicola</taxon>
    </lineage>
</organism>
<dbReference type="SUPFAM" id="SSF52343">
    <property type="entry name" value="Ferredoxin reductase-like, C-terminal NADP-linked domain"/>
    <property type="match status" value="1"/>
</dbReference>
<comment type="caution">
    <text evidence="10">The sequence shown here is derived from an EMBL/GenBank/DDBJ whole genome shotgun (WGS) entry which is preliminary data.</text>
</comment>
<dbReference type="PROSITE" id="PS51085">
    <property type="entry name" value="2FE2S_FER_2"/>
    <property type="match status" value="1"/>
</dbReference>
<comment type="cofactor">
    <cofactor evidence="1">
        <name>FAD</name>
        <dbReference type="ChEBI" id="CHEBI:57692"/>
    </cofactor>
</comment>
<dbReference type="EMBL" id="BAABBW010000002">
    <property type="protein sequence ID" value="GAA4172240.1"/>
    <property type="molecule type" value="Genomic_DNA"/>
</dbReference>
<dbReference type="InterPro" id="IPR001433">
    <property type="entry name" value="OxRdtase_FAD/NAD-bd"/>
</dbReference>
<dbReference type="InterPro" id="IPR050415">
    <property type="entry name" value="MRET"/>
</dbReference>
<dbReference type="PANTHER" id="PTHR47354">
    <property type="entry name" value="NADH OXIDOREDUCTASE HCR"/>
    <property type="match status" value="1"/>
</dbReference>
<name>A0ABP7ZWR3_9MICO</name>
<evidence type="ECO:0000313" key="10">
    <source>
        <dbReference type="EMBL" id="GAA4172240.1"/>
    </source>
</evidence>
<keyword evidence="11" id="KW-1185">Reference proteome</keyword>
<protein>
    <submittedName>
        <fullName evidence="10">PDR/VanB family oxidoreductase</fullName>
    </submittedName>
</protein>
<dbReference type="SUPFAM" id="SSF63380">
    <property type="entry name" value="Riboflavin synthase domain-like"/>
    <property type="match status" value="1"/>
</dbReference>
<evidence type="ECO:0000256" key="5">
    <source>
        <dbReference type="ARBA" id="ARBA00023002"/>
    </source>
</evidence>
<proteinExistence type="predicted"/>
<evidence type="ECO:0000256" key="2">
    <source>
        <dbReference type="ARBA" id="ARBA00022630"/>
    </source>
</evidence>
<keyword evidence="4" id="KW-0479">Metal-binding</keyword>
<feature type="domain" description="2Fe-2S ferredoxin-type" evidence="8">
    <location>
        <begin position="232"/>
        <end position="319"/>
    </location>
</feature>
<evidence type="ECO:0000256" key="6">
    <source>
        <dbReference type="ARBA" id="ARBA00023004"/>
    </source>
</evidence>
<dbReference type="SUPFAM" id="SSF54292">
    <property type="entry name" value="2Fe-2S ferredoxin-like"/>
    <property type="match status" value="1"/>
</dbReference>
<feature type="domain" description="FAD-binding FR-type" evidence="9">
    <location>
        <begin position="5"/>
        <end position="106"/>
    </location>
</feature>
<dbReference type="Pfam" id="PF00175">
    <property type="entry name" value="NAD_binding_1"/>
    <property type="match status" value="1"/>
</dbReference>
<dbReference type="PROSITE" id="PS51384">
    <property type="entry name" value="FAD_FR"/>
    <property type="match status" value="1"/>
</dbReference>
<dbReference type="Proteomes" id="UP001501079">
    <property type="component" value="Unassembled WGS sequence"/>
</dbReference>
<dbReference type="RefSeq" id="WP_344752466.1">
    <property type="nucleotide sequence ID" value="NZ_BAABBW010000002.1"/>
</dbReference>
<dbReference type="InterPro" id="IPR001041">
    <property type="entry name" value="2Fe-2S_ferredoxin-type"/>
</dbReference>
<dbReference type="InterPro" id="IPR036010">
    <property type="entry name" value="2Fe-2S_ferredoxin-like_sf"/>
</dbReference>
<keyword evidence="3" id="KW-0001">2Fe-2S</keyword>
<evidence type="ECO:0000256" key="7">
    <source>
        <dbReference type="ARBA" id="ARBA00023014"/>
    </source>
</evidence>
<evidence type="ECO:0000256" key="4">
    <source>
        <dbReference type="ARBA" id="ARBA00022723"/>
    </source>
</evidence>
<dbReference type="InterPro" id="IPR017938">
    <property type="entry name" value="Riboflavin_synthase-like_b-brl"/>
</dbReference>
<evidence type="ECO:0000259" key="9">
    <source>
        <dbReference type="PROSITE" id="PS51384"/>
    </source>
</evidence>
<dbReference type="InterPro" id="IPR039261">
    <property type="entry name" value="FNR_nucleotide-bd"/>
</dbReference>
<dbReference type="PANTHER" id="PTHR47354:SF1">
    <property type="entry name" value="CARNITINE MONOOXYGENASE REDUCTASE SUBUNIT"/>
    <property type="match status" value="1"/>
</dbReference>
<dbReference type="InterPro" id="IPR017927">
    <property type="entry name" value="FAD-bd_FR_type"/>
</dbReference>
<evidence type="ECO:0000259" key="8">
    <source>
        <dbReference type="PROSITE" id="PS51085"/>
    </source>
</evidence>